<dbReference type="Pfam" id="PF02674">
    <property type="entry name" value="Colicin_V"/>
    <property type="match status" value="1"/>
</dbReference>
<feature type="transmembrane region" description="Helical" evidence="5">
    <location>
        <begin position="6"/>
        <end position="23"/>
    </location>
</feature>
<dbReference type="PANTHER" id="PTHR37306:SF1">
    <property type="entry name" value="COLICIN V PRODUCTION PROTEIN"/>
    <property type="match status" value="1"/>
</dbReference>
<keyword evidence="2 5" id="KW-0812">Transmembrane</keyword>
<dbReference type="GO" id="GO:0016020">
    <property type="term" value="C:membrane"/>
    <property type="evidence" value="ECO:0007669"/>
    <property type="project" value="UniProtKB-SubCell"/>
</dbReference>
<evidence type="ECO:0000256" key="3">
    <source>
        <dbReference type="ARBA" id="ARBA00022989"/>
    </source>
</evidence>
<feature type="transmembrane region" description="Helical" evidence="5">
    <location>
        <begin position="30"/>
        <end position="47"/>
    </location>
</feature>
<accession>A0A7C3E182</accession>
<reference evidence="6" key="1">
    <citation type="journal article" date="2020" name="mSystems">
        <title>Genome- and Community-Level Interaction Insights into Carbon Utilization and Element Cycling Functions of Hydrothermarchaeota in Hydrothermal Sediment.</title>
        <authorList>
            <person name="Zhou Z."/>
            <person name="Liu Y."/>
            <person name="Xu W."/>
            <person name="Pan J."/>
            <person name="Luo Z.H."/>
            <person name="Li M."/>
        </authorList>
    </citation>
    <scope>NUCLEOTIDE SEQUENCE [LARGE SCALE GENOMIC DNA]</scope>
    <source>
        <strain evidence="6">SpSt-503</strain>
    </source>
</reference>
<gene>
    <name evidence="6" type="ORF">ENS59_07935</name>
</gene>
<sequence length="161" mass="17914">MNIATIDIIFGALLIIFVLRCTLRGFVEEFMSVASIVLGLVVGFLLFKNGAAFLRTQFQLTIFPELAAFVILFLITFVVIKILEAILHDLIERIHLDSLDHIFGLILGLVEGVLIISLILLVLAYQPLFNPGFLLDKSWFAKVLLPLIGELQRNPPVKLGA</sequence>
<evidence type="ECO:0000256" key="4">
    <source>
        <dbReference type="ARBA" id="ARBA00023136"/>
    </source>
</evidence>
<comment type="caution">
    <text evidence="6">The sequence shown here is derived from an EMBL/GenBank/DDBJ whole genome shotgun (WGS) entry which is preliminary data.</text>
</comment>
<protein>
    <submittedName>
        <fullName evidence="6">CvpA family protein</fullName>
    </submittedName>
</protein>
<dbReference type="InterPro" id="IPR003825">
    <property type="entry name" value="Colicin-V_CvpA"/>
</dbReference>
<evidence type="ECO:0000256" key="2">
    <source>
        <dbReference type="ARBA" id="ARBA00022692"/>
    </source>
</evidence>
<name>A0A7C3E182_9SPIR</name>
<evidence type="ECO:0000313" key="6">
    <source>
        <dbReference type="EMBL" id="HFH29428.1"/>
    </source>
</evidence>
<organism evidence="6">
    <name type="scientific">Gracilinema caldarium</name>
    <dbReference type="NCBI Taxonomy" id="215591"/>
    <lineage>
        <taxon>Bacteria</taxon>
        <taxon>Pseudomonadati</taxon>
        <taxon>Spirochaetota</taxon>
        <taxon>Spirochaetia</taxon>
        <taxon>Spirochaetales</taxon>
        <taxon>Breznakiellaceae</taxon>
        <taxon>Gracilinema</taxon>
    </lineage>
</organism>
<dbReference type="PANTHER" id="PTHR37306">
    <property type="entry name" value="COLICIN V PRODUCTION PROTEIN"/>
    <property type="match status" value="1"/>
</dbReference>
<dbReference type="AlphaFoldDB" id="A0A7C3E182"/>
<feature type="transmembrane region" description="Helical" evidence="5">
    <location>
        <begin position="67"/>
        <end position="90"/>
    </location>
</feature>
<proteinExistence type="predicted"/>
<dbReference type="EMBL" id="DSVL01000246">
    <property type="protein sequence ID" value="HFH29428.1"/>
    <property type="molecule type" value="Genomic_DNA"/>
</dbReference>
<evidence type="ECO:0000256" key="5">
    <source>
        <dbReference type="SAM" id="Phobius"/>
    </source>
</evidence>
<evidence type="ECO:0000256" key="1">
    <source>
        <dbReference type="ARBA" id="ARBA00004141"/>
    </source>
</evidence>
<feature type="transmembrane region" description="Helical" evidence="5">
    <location>
        <begin position="102"/>
        <end position="125"/>
    </location>
</feature>
<dbReference type="GO" id="GO:0009403">
    <property type="term" value="P:toxin biosynthetic process"/>
    <property type="evidence" value="ECO:0007669"/>
    <property type="project" value="InterPro"/>
</dbReference>
<keyword evidence="3 5" id="KW-1133">Transmembrane helix</keyword>
<keyword evidence="4 5" id="KW-0472">Membrane</keyword>
<comment type="subcellular location">
    <subcellularLocation>
        <location evidence="1">Membrane</location>
        <topology evidence="1">Multi-pass membrane protein</topology>
    </subcellularLocation>
</comment>